<evidence type="ECO:0000313" key="2">
    <source>
        <dbReference type="Proteomes" id="UP000007954"/>
    </source>
</evidence>
<organism evidence="1 2">
    <name type="scientific">Haloquadratum walsbyi (strain DSM 16854 / JCM 12705 / C23)</name>
    <dbReference type="NCBI Taxonomy" id="768065"/>
    <lineage>
        <taxon>Archaea</taxon>
        <taxon>Methanobacteriati</taxon>
        <taxon>Methanobacteriota</taxon>
        <taxon>Stenosarchaea group</taxon>
        <taxon>Halobacteria</taxon>
        <taxon>Halobacteriales</taxon>
        <taxon>Haloferacaceae</taxon>
        <taxon>Haloquadratum</taxon>
    </lineage>
</organism>
<dbReference type="KEGG" id="hwc:Hqrw_3304"/>
<protein>
    <submittedName>
        <fullName evidence="1">Uncharacterized protein</fullName>
    </submittedName>
</protein>
<gene>
    <name evidence="1" type="ordered locus">Hqrw_3304</name>
</gene>
<sequence length="97" mass="10567">MIIIMHPSDATRQLRYAVTTQTDQYDYAISHWEANAYEDVFADVIDSGDLSDVMSVVKRLSAEFDNGTRPSVAEARELADGVLTAGGRPLTDGGDTN</sequence>
<dbReference type="HOGENOM" id="CLU_2366102_0_0_2"/>
<name>G0LLW1_HALWC</name>
<accession>G0LLW1</accession>
<reference evidence="1 2" key="1">
    <citation type="journal article" date="2011" name="PLoS ONE">
        <title>Haloquadratum walsbyi: limited diversity in a global pond.</title>
        <authorList>
            <person name="Dyall-Smith M."/>
            <person name="Pfeiffer F."/>
            <person name="Klee K."/>
            <person name="Palm P."/>
            <person name="Gross K."/>
            <person name="Schuster S.C."/>
            <person name="Rampp M."/>
            <person name="Oesterhelt D."/>
        </authorList>
    </citation>
    <scope>NUCLEOTIDE SEQUENCE [LARGE SCALE GENOMIC DNA]</scope>
    <source>
        <strain evidence="2">DSM 16854 / JCM 12705 / C23</strain>
    </source>
</reference>
<dbReference type="AlphaFoldDB" id="G0LLW1"/>
<evidence type="ECO:0000313" key="1">
    <source>
        <dbReference type="EMBL" id="CCC41081.1"/>
    </source>
</evidence>
<proteinExistence type="predicted"/>
<dbReference type="EMBL" id="FR746099">
    <property type="protein sequence ID" value="CCC41081.1"/>
    <property type="molecule type" value="Genomic_DNA"/>
</dbReference>
<dbReference type="Proteomes" id="UP000007954">
    <property type="component" value="Chromosome"/>
</dbReference>